<dbReference type="AlphaFoldDB" id="A0A381V4A1"/>
<evidence type="ECO:0000313" key="1">
    <source>
        <dbReference type="EMBL" id="SVA35195.1"/>
    </source>
</evidence>
<feature type="non-terminal residue" evidence="1">
    <location>
        <position position="1"/>
    </location>
</feature>
<sequence length="53" mass="5626">VGTVEIPTTGQYGMMTYAHHGVQHIVVQIGGQQYPSSLVALRLPGLVQDAVAH</sequence>
<reference evidence="1" key="1">
    <citation type="submission" date="2018-05" db="EMBL/GenBank/DDBJ databases">
        <authorList>
            <person name="Lanie J.A."/>
            <person name="Ng W.-L."/>
            <person name="Kazmierczak K.M."/>
            <person name="Andrzejewski T.M."/>
            <person name="Davidsen T.M."/>
            <person name="Wayne K.J."/>
            <person name="Tettelin H."/>
            <person name="Glass J.I."/>
            <person name="Rusch D."/>
            <person name="Podicherti R."/>
            <person name="Tsui H.-C.T."/>
            <person name="Winkler M.E."/>
        </authorList>
    </citation>
    <scope>NUCLEOTIDE SEQUENCE</scope>
</reference>
<dbReference type="EMBL" id="UINC01007813">
    <property type="protein sequence ID" value="SVA35195.1"/>
    <property type="molecule type" value="Genomic_DNA"/>
</dbReference>
<proteinExistence type="predicted"/>
<protein>
    <submittedName>
        <fullName evidence="1">Uncharacterized protein</fullName>
    </submittedName>
</protein>
<accession>A0A381V4A1</accession>
<organism evidence="1">
    <name type="scientific">marine metagenome</name>
    <dbReference type="NCBI Taxonomy" id="408172"/>
    <lineage>
        <taxon>unclassified sequences</taxon>
        <taxon>metagenomes</taxon>
        <taxon>ecological metagenomes</taxon>
    </lineage>
</organism>
<name>A0A381V4A1_9ZZZZ</name>
<gene>
    <name evidence="1" type="ORF">METZ01_LOCUS88049</name>
</gene>